<name>A0A518HEF9_9BACT</name>
<dbReference type="Proteomes" id="UP000317835">
    <property type="component" value="Plasmid pElP_1"/>
</dbReference>
<organism evidence="1 2">
    <name type="scientific">Tautonia plasticadhaerens</name>
    <dbReference type="NCBI Taxonomy" id="2527974"/>
    <lineage>
        <taxon>Bacteria</taxon>
        <taxon>Pseudomonadati</taxon>
        <taxon>Planctomycetota</taxon>
        <taxon>Planctomycetia</taxon>
        <taxon>Isosphaerales</taxon>
        <taxon>Isosphaeraceae</taxon>
        <taxon>Tautonia</taxon>
    </lineage>
</organism>
<keyword evidence="2" id="KW-1185">Reference proteome</keyword>
<accession>A0A518HEF9</accession>
<dbReference type="AlphaFoldDB" id="A0A518HEF9"/>
<protein>
    <submittedName>
        <fullName evidence="1">Uncharacterized protein</fullName>
    </submittedName>
</protein>
<evidence type="ECO:0000313" key="2">
    <source>
        <dbReference type="Proteomes" id="UP000317835"/>
    </source>
</evidence>
<reference evidence="1 2" key="1">
    <citation type="submission" date="2019-02" db="EMBL/GenBank/DDBJ databases">
        <title>Deep-cultivation of Planctomycetes and their phenomic and genomic characterization uncovers novel biology.</title>
        <authorList>
            <person name="Wiegand S."/>
            <person name="Jogler M."/>
            <person name="Boedeker C."/>
            <person name="Pinto D."/>
            <person name="Vollmers J."/>
            <person name="Rivas-Marin E."/>
            <person name="Kohn T."/>
            <person name="Peeters S.H."/>
            <person name="Heuer A."/>
            <person name="Rast P."/>
            <person name="Oberbeckmann S."/>
            <person name="Bunk B."/>
            <person name="Jeske O."/>
            <person name="Meyerdierks A."/>
            <person name="Storesund J.E."/>
            <person name="Kallscheuer N."/>
            <person name="Luecker S."/>
            <person name="Lage O.M."/>
            <person name="Pohl T."/>
            <person name="Merkel B.J."/>
            <person name="Hornburger P."/>
            <person name="Mueller R.-W."/>
            <person name="Bruemmer F."/>
            <person name="Labrenz M."/>
            <person name="Spormann A.M."/>
            <person name="Op den Camp H."/>
            <person name="Overmann J."/>
            <person name="Amann R."/>
            <person name="Jetten M.S.M."/>
            <person name="Mascher T."/>
            <person name="Medema M.H."/>
            <person name="Devos D.P."/>
            <person name="Kaster A.-K."/>
            <person name="Ovreas L."/>
            <person name="Rohde M."/>
            <person name="Galperin M.Y."/>
            <person name="Jogler C."/>
        </authorList>
    </citation>
    <scope>NUCLEOTIDE SEQUENCE [LARGE SCALE GENOMIC DNA]</scope>
    <source>
        <strain evidence="1 2">ElP</strain>
        <plasmid evidence="2">pelp_1</plasmid>
    </source>
</reference>
<evidence type="ECO:0000313" key="1">
    <source>
        <dbReference type="EMBL" id="QDV39239.1"/>
    </source>
</evidence>
<dbReference type="EMBL" id="CP036427">
    <property type="protein sequence ID" value="QDV39239.1"/>
    <property type="molecule type" value="Genomic_DNA"/>
</dbReference>
<sequence>MKRRENQKARPAVEGLERKDLQAAVICMYDMLVTSVVARPPDAPQLATPSIPIPPPSR</sequence>
<proteinExistence type="predicted"/>
<geneLocation type="plasmid" evidence="2">
    <name>pelp_1</name>
</geneLocation>
<dbReference type="RefSeq" id="WP_197447155.1">
    <property type="nucleotide sequence ID" value="NZ_CP036427.1"/>
</dbReference>
<gene>
    <name evidence="1" type="ORF">ElP_72030</name>
</gene>
<keyword evidence="1" id="KW-0614">Plasmid</keyword>
<dbReference type="KEGG" id="tpla:ElP_72030"/>